<gene>
    <name evidence="2" type="ORF">AAEO60_10375</name>
</gene>
<dbReference type="InterPro" id="IPR013022">
    <property type="entry name" value="Xyl_isomerase-like_TIM-brl"/>
</dbReference>
<proteinExistence type="predicted"/>
<feature type="domain" description="Xylose isomerase-like TIM barrel" evidence="1">
    <location>
        <begin position="22"/>
        <end position="249"/>
    </location>
</feature>
<organism evidence="2 3">
    <name type="scientific">Aurantiacibacter gilvus</name>
    <dbReference type="NCBI Taxonomy" id="3139141"/>
    <lineage>
        <taxon>Bacteria</taxon>
        <taxon>Pseudomonadati</taxon>
        <taxon>Pseudomonadota</taxon>
        <taxon>Alphaproteobacteria</taxon>
        <taxon>Sphingomonadales</taxon>
        <taxon>Erythrobacteraceae</taxon>
        <taxon>Aurantiacibacter</taxon>
    </lineage>
</organism>
<dbReference type="EMBL" id="JBBYHV010000002">
    <property type="protein sequence ID" value="MEL1251079.1"/>
    <property type="molecule type" value="Genomic_DNA"/>
</dbReference>
<evidence type="ECO:0000313" key="3">
    <source>
        <dbReference type="Proteomes" id="UP001497045"/>
    </source>
</evidence>
<name>A0ABU9IG91_9SPHN</name>
<evidence type="ECO:0000259" key="1">
    <source>
        <dbReference type="Pfam" id="PF01261"/>
    </source>
</evidence>
<sequence length="285" mass="30893">MRIGINLLLWTGHVTRDLRPVLEEIAATGFDGVEVPIFDATDPAHYRDLGRLLDDLGLARTVSSAFTGAAGNPVSPDEPEQAAARTFLGDVVNCTAELGADMVVGPMFQQLGQFTGVGPTESELERCAAFLSDMVPQLDGRGVTLALEPLNRFEAYLLNTAEQGQALCSRVGHSRVGVLYDTFHANIEEKDPVTALGDLHASGRLVHVHISENDRGTPGKGHAKIRETIHLLDALDYDGWLTIEAFGKAVPELAAATCVWRDFFADPLEVVHEGHAYIRDRLETA</sequence>
<comment type="caution">
    <text evidence="2">The sequence shown here is derived from an EMBL/GenBank/DDBJ whole genome shotgun (WGS) entry which is preliminary data.</text>
</comment>
<dbReference type="Gene3D" id="3.20.20.150">
    <property type="entry name" value="Divalent-metal-dependent TIM barrel enzymes"/>
    <property type="match status" value="1"/>
</dbReference>
<accession>A0ABU9IG91</accession>
<keyword evidence="2" id="KW-0413">Isomerase</keyword>
<dbReference type="GO" id="GO:0016853">
    <property type="term" value="F:isomerase activity"/>
    <property type="evidence" value="ECO:0007669"/>
    <property type="project" value="UniProtKB-KW"/>
</dbReference>
<dbReference type="InterPro" id="IPR036237">
    <property type="entry name" value="Xyl_isomerase-like_sf"/>
</dbReference>
<dbReference type="PANTHER" id="PTHR12110">
    <property type="entry name" value="HYDROXYPYRUVATE ISOMERASE"/>
    <property type="match status" value="1"/>
</dbReference>
<dbReference type="Proteomes" id="UP001497045">
    <property type="component" value="Unassembled WGS sequence"/>
</dbReference>
<keyword evidence="3" id="KW-1185">Reference proteome</keyword>
<dbReference type="RefSeq" id="WP_341673645.1">
    <property type="nucleotide sequence ID" value="NZ_JBBYHV010000002.1"/>
</dbReference>
<dbReference type="Pfam" id="PF01261">
    <property type="entry name" value="AP_endonuc_2"/>
    <property type="match status" value="1"/>
</dbReference>
<dbReference type="InterPro" id="IPR050312">
    <property type="entry name" value="IolE/XylAMocC-like"/>
</dbReference>
<evidence type="ECO:0000313" key="2">
    <source>
        <dbReference type="EMBL" id="MEL1251079.1"/>
    </source>
</evidence>
<dbReference type="SUPFAM" id="SSF51658">
    <property type="entry name" value="Xylose isomerase-like"/>
    <property type="match status" value="1"/>
</dbReference>
<reference evidence="2 3" key="1">
    <citation type="submission" date="2024-04" db="EMBL/GenBank/DDBJ databases">
        <title>Aurantiacibacter sp. DGU6 16S ribosomal RNA gene Genome sequencing and assembly.</title>
        <authorList>
            <person name="Park S."/>
        </authorList>
    </citation>
    <scope>NUCLEOTIDE SEQUENCE [LARGE SCALE GENOMIC DNA]</scope>
    <source>
        <strain evidence="2 3">DGU6</strain>
    </source>
</reference>
<protein>
    <submittedName>
        <fullName evidence="2">Sugar phosphate isomerase/epimerase family protein</fullName>
    </submittedName>
</protein>